<sequence>MDTSQPPPIASQPLKRKERSPSPSRETPGHTFATGSRPSPTSLPSIRHFLPQSDTAQLNDLYHPTANRQQTGPTFSASAGIPRLDFFPPLPAQPPAERAHSGIIGDSDGDGDSEQAARPKQKRRRQALSCTECKRRKIKCDRAHPCTPCIRRGDQIKCQWHVIEPVDKYVSRAEYDELKARVEHLETLLLSRPQLPSGFAPQPGPEPSSSQAQPKQATLPSTRLPAAAAPGQHQGSGAISTAPAPAPIPIMPYNSIGLPPPPPNSSPVGRTSTTTTLTALPSIASLANGPLHHPTGAARLHREHRDREHREQQHQPRCTSTSTGTNTSINRQKTTTRRRSPRWASACAPATVSFPKAQRPSIAFIVSPTATTATSAADSAEY</sequence>
<feature type="region of interest" description="Disordered" evidence="3">
    <location>
        <begin position="194"/>
        <end position="243"/>
    </location>
</feature>
<feature type="domain" description="Zn(2)-C6 fungal-type" evidence="4">
    <location>
        <begin position="129"/>
        <end position="160"/>
    </location>
</feature>
<feature type="compositionally biased region" description="Low complexity" evidence="3">
    <location>
        <begin position="319"/>
        <end position="328"/>
    </location>
</feature>
<dbReference type="Pfam" id="PF00172">
    <property type="entry name" value="Zn_clus"/>
    <property type="match status" value="1"/>
</dbReference>
<dbReference type="InterPro" id="IPR001138">
    <property type="entry name" value="Zn2Cys6_DnaBD"/>
</dbReference>
<comment type="caution">
    <text evidence="5">The sequence shown here is derived from an EMBL/GenBank/DDBJ whole genome shotgun (WGS) entry which is preliminary data.</text>
</comment>
<dbReference type="SUPFAM" id="SSF57701">
    <property type="entry name" value="Zn2/Cys6 DNA-binding domain"/>
    <property type="match status" value="1"/>
</dbReference>
<dbReference type="PANTHER" id="PTHR31001">
    <property type="entry name" value="UNCHARACTERIZED TRANSCRIPTIONAL REGULATORY PROTEIN"/>
    <property type="match status" value="1"/>
</dbReference>
<dbReference type="PROSITE" id="PS00463">
    <property type="entry name" value="ZN2_CY6_FUNGAL_1"/>
    <property type="match status" value="1"/>
</dbReference>
<accession>A0A9P5K0N1</accession>
<keyword evidence="6" id="KW-1185">Reference proteome</keyword>
<dbReference type="InterPro" id="IPR050613">
    <property type="entry name" value="Sec_Metabolite_Reg"/>
</dbReference>
<evidence type="ECO:0000313" key="6">
    <source>
        <dbReference type="Proteomes" id="UP000759537"/>
    </source>
</evidence>
<reference evidence="5" key="2">
    <citation type="journal article" date="2020" name="Nat. Commun.">
        <title>Large-scale genome sequencing of mycorrhizal fungi provides insights into the early evolution of symbiotic traits.</title>
        <authorList>
            <person name="Miyauchi S."/>
            <person name="Kiss E."/>
            <person name="Kuo A."/>
            <person name="Drula E."/>
            <person name="Kohler A."/>
            <person name="Sanchez-Garcia M."/>
            <person name="Morin E."/>
            <person name="Andreopoulos B."/>
            <person name="Barry K.W."/>
            <person name="Bonito G."/>
            <person name="Buee M."/>
            <person name="Carver A."/>
            <person name="Chen C."/>
            <person name="Cichocki N."/>
            <person name="Clum A."/>
            <person name="Culley D."/>
            <person name="Crous P.W."/>
            <person name="Fauchery L."/>
            <person name="Girlanda M."/>
            <person name="Hayes R.D."/>
            <person name="Keri Z."/>
            <person name="LaButti K."/>
            <person name="Lipzen A."/>
            <person name="Lombard V."/>
            <person name="Magnuson J."/>
            <person name="Maillard F."/>
            <person name="Murat C."/>
            <person name="Nolan M."/>
            <person name="Ohm R.A."/>
            <person name="Pangilinan J."/>
            <person name="Pereira M.F."/>
            <person name="Perotto S."/>
            <person name="Peter M."/>
            <person name="Pfister S."/>
            <person name="Riley R."/>
            <person name="Sitrit Y."/>
            <person name="Stielow J.B."/>
            <person name="Szollosi G."/>
            <person name="Zifcakova L."/>
            <person name="Stursova M."/>
            <person name="Spatafora J.W."/>
            <person name="Tedersoo L."/>
            <person name="Vaario L.M."/>
            <person name="Yamada A."/>
            <person name="Yan M."/>
            <person name="Wang P."/>
            <person name="Xu J."/>
            <person name="Bruns T."/>
            <person name="Baldrian P."/>
            <person name="Vilgalys R."/>
            <person name="Dunand C."/>
            <person name="Henrissat B."/>
            <person name="Grigoriev I.V."/>
            <person name="Hibbett D."/>
            <person name="Nagy L.G."/>
            <person name="Martin F.M."/>
        </authorList>
    </citation>
    <scope>NUCLEOTIDE SEQUENCE</scope>
    <source>
        <strain evidence="5">Prilba</strain>
    </source>
</reference>
<dbReference type="CDD" id="cd00067">
    <property type="entry name" value="GAL4"/>
    <property type="match status" value="1"/>
</dbReference>
<evidence type="ECO:0000313" key="5">
    <source>
        <dbReference type="EMBL" id="KAF8473748.1"/>
    </source>
</evidence>
<dbReference type="OrthoDB" id="3362851at2759"/>
<feature type="compositionally biased region" description="Polar residues" evidence="3">
    <location>
        <begin position="207"/>
        <end position="221"/>
    </location>
</feature>
<evidence type="ECO:0000259" key="4">
    <source>
        <dbReference type="PROSITE" id="PS50048"/>
    </source>
</evidence>
<organism evidence="5 6">
    <name type="scientific">Russula ochroleuca</name>
    <dbReference type="NCBI Taxonomy" id="152965"/>
    <lineage>
        <taxon>Eukaryota</taxon>
        <taxon>Fungi</taxon>
        <taxon>Dikarya</taxon>
        <taxon>Basidiomycota</taxon>
        <taxon>Agaricomycotina</taxon>
        <taxon>Agaricomycetes</taxon>
        <taxon>Russulales</taxon>
        <taxon>Russulaceae</taxon>
        <taxon>Russula</taxon>
    </lineage>
</organism>
<feature type="region of interest" description="Disordered" evidence="3">
    <location>
        <begin position="1"/>
        <end position="128"/>
    </location>
</feature>
<dbReference type="Proteomes" id="UP000759537">
    <property type="component" value="Unassembled WGS sequence"/>
</dbReference>
<dbReference type="InterPro" id="IPR036864">
    <property type="entry name" value="Zn2-C6_fun-type_DNA-bd_sf"/>
</dbReference>
<reference evidence="5" key="1">
    <citation type="submission" date="2019-10" db="EMBL/GenBank/DDBJ databases">
        <authorList>
            <consortium name="DOE Joint Genome Institute"/>
            <person name="Kuo A."/>
            <person name="Miyauchi S."/>
            <person name="Kiss E."/>
            <person name="Drula E."/>
            <person name="Kohler A."/>
            <person name="Sanchez-Garcia M."/>
            <person name="Andreopoulos B."/>
            <person name="Barry K.W."/>
            <person name="Bonito G."/>
            <person name="Buee M."/>
            <person name="Carver A."/>
            <person name="Chen C."/>
            <person name="Cichocki N."/>
            <person name="Clum A."/>
            <person name="Culley D."/>
            <person name="Crous P.W."/>
            <person name="Fauchery L."/>
            <person name="Girlanda M."/>
            <person name="Hayes R."/>
            <person name="Keri Z."/>
            <person name="LaButti K."/>
            <person name="Lipzen A."/>
            <person name="Lombard V."/>
            <person name="Magnuson J."/>
            <person name="Maillard F."/>
            <person name="Morin E."/>
            <person name="Murat C."/>
            <person name="Nolan M."/>
            <person name="Ohm R."/>
            <person name="Pangilinan J."/>
            <person name="Pereira M."/>
            <person name="Perotto S."/>
            <person name="Peter M."/>
            <person name="Riley R."/>
            <person name="Sitrit Y."/>
            <person name="Stielow B."/>
            <person name="Szollosi G."/>
            <person name="Zifcakova L."/>
            <person name="Stursova M."/>
            <person name="Spatafora J.W."/>
            <person name="Tedersoo L."/>
            <person name="Vaario L.-M."/>
            <person name="Yamada A."/>
            <person name="Yan M."/>
            <person name="Wang P."/>
            <person name="Xu J."/>
            <person name="Bruns T."/>
            <person name="Baldrian P."/>
            <person name="Vilgalys R."/>
            <person name="Henrissat B."/>
            <person name="Grigoriev I.V."/>
            <person name="Hibbett D."/>
            <person name="Nagy L.G."/>
            <person name="Martin F.M."/>
        </authorList>
    </citation>
    <scope>NUCLEOTIDE SEQUENCE</scope>
    <source>
        <strain evidence="5">Prilba</strain>
    </source>
</reference>
<feature type="region of interest" description="Disordered" evidence="3">
    <location>
        <begin position="307"/>
        <end position="347"/>
    </location>
</feature>
<comment type="subcellular location">
    <subcellularLocation>
        <location evidence="1">Nucleus</location>
    </subcellularLocation>
</comment>
<feature type="compositionally biased region" description="Polar residues" evidence="3">
    <location>
        <begin position="33"/>
        <end position="44"/>
    </location>
</feature>
<keyword evidence="2" id="KW-0539">Nucleus</keyword>
<feature type="compositionally biased region" description="Polar residues" evidence="3">
    <location>
        <begin position="66"/>
        <end position="77"/>
    </location>
</feature>
<feature type="compositionally biased region" description="Pro residues" evidence="3">
    <location>
        <begin position="1"/>
        <end position="10"/>
    </location>
</feature>
<dbReference type="GO" id="GO:0000981">
    <property type="term" value="F:DNA-binding transcription factor activity, RNA polymerase II-specific"/>
    <property type="evidence" value="ECO:0007669"/>
    <property type="project" value="InterPro"/>
</dbReference>
<dbReference type="EMBL" id="WHVB01000018">
    <property type="protein sequence ID" value="KAF8473748.1"/>
    <property type="molecule type" value="Genomic_DNA"/>
</dbReference>
<dbReference type="GO" id="GO:0008270">
    <property type="term" value="F:zinc ion binding"/>
    <property type="evidence" value="ECO:0007669"/>
    <property type="project" value="InterPro"/>
</dbReference>
<dbReference type="SMART" id="SM00066">
    <property type="entry name" value="GAL4"/>
    <property type="match status" value="1"/>
</dbReference>
<dbReference type="Gene3D" id="4.10.240.10">
    <property type="entry name" value="Zn(2)-C6 fungal-type DNA-binding domain"/>
    <property type="match status" value="1"/>
</dbReference>
<protein>
    <recommendedName>
        <fullName evidence="4">Zn(2)-C6 fungal-type domain-containing protein</fullName>
    </recommendedName>
</protein>
<name>A0A9P5K0N1_9AGAM</name>
<evidence type="ECO:0000256" key="1">
    <source>
        <dbReference type="ARBA" id="ARBA00004123"/>
    </source>
</evidence>
<gene>
    <name evidence="5" type="ORF">DFH94DRAFT_141576</name>
</gene>
<proteinExistence type="predicted"/>
<dbReference type="PROSITE" id="PS50048">
    <property type="entry name" value="ZN2_CY6_FUNGAL_2"/>
    <property type="match status" value="1"/>
</dbReference>
<dbReference type="AlphaFoldDB" id="A0A9P5K0N1"/>
<dbReference type="GO" id="GO:0005634">
    <property type="term" value="C:nucleus"/>
    <property type="evidence" value="ECO:0007669"/>
    <property type="project" value="UniProtKB-SubCell"/>
</dbReference>
<evidence type="ECO:0000256" key="2">
    <source>
        <dbReference type="ARBA" id="ARBA00023242"/>
    </source>
</evidence>
<evidence type="ECO:0000256" key="3">
    <source>
        <dbReference type="SAM" id="MobiDB-lite"/>
    </source>
</evidence>